<dbReference type="PANTHER" id="PTHR35309">
    <property type="match status" value="1"/>
</dbReference>
<evidence type="ECO:0000313" key="2">
    <source>
        <dbReference type="Proteomes" id="UP000700596"/>
    </source>
</evidence>
<reference evidence="1" key="1">
    <citation type="journal article" date="2021" name="Nat. Commun.">
        <title>Genetic determinants of endophytism in the Arabidopsis root mycobiome.</title>
        <authorList>
            <person name="Mesny F."/>
            <person name="Miyauchi S."/>
            <person name="Thiergart T."/>
            <person name="Pickel B."/>
            <person name="Atanasova L."/>
            <person name="Karlsson M."/>
            <person name="Huettel B."/>
            <person name="Barry K.W."/>
            <person name="Haridas S."/>
            <person name="Chen C."/>
            <person name="Bauer D."/>
            <person name="Andreopoulos W."/>
            <person name="Pangilinan J."/>
            <person name="LaButti K."/>
            <person name="Riley R."/>
            <person name="Lipzen A."/>
            <person name="Clum A."/>
            <person name="Drula E."/>
            <person name="Henrissat B."/>
            <person name="Kohler A."/>
            <person name="Grigoriev I.V."/>
            <person name="Martin F.M."/>
            <person name="Hacquard S."/>
        </authorList>
    </citation>
    <scope>NUCLEOTIDE SEQUENCE</scope>
    <source>
        <strain evidence="1">MPI-CAGE-CH-0243</strain>
    </source>
</reference>
<evidence type="ECO:0000313" key="1">
    <source>
        <dbReference type="EMBL" id="KAH7110830.1"/>
    </source>
</evidence>
<dbReference type="OrthoDB" id="5421239at2759"/>
<gene>
    <name evidence="1" type="ORF">B0J11DRAFT_202672</name>
</gene>
<dbReference type="EMBL" id="JAGMWT010000026">
    <property type="protein sequence ID" value="KAH7110830.1"/>
    <property type="molecule type" value="Genomic_DNA"/>
</dbReference>
<sequence length="343" mass="38381">MEHYAPHPSAAFEGFYNKFLLPSGAHMVLIICSVPNATKHPAHMVCFVYYPRSGTPIFKREHFVSAIHRVEVSSSTHAFELRIPDLGFMRVDADEHCTTRIELKSPEWSLTATTTGRKAWVPGQSNSTPEGWLIRLPLPLHWHVHSFASPADFTLSVAALDLPEEDRAGKAMVHQEKNWANSFPAAHIWVQAHNSATDTSISLAGGKIMGMTAFLLGYRTPDLNVAFTPPFALSVLGLSLGMGVDIDWETRTFNIRVSGLWKRIEIKAQAPADGGWFGLASPFSDGHRHNFLTESFRAKVEVVVEERAQGWWGNWKEVRRETFDGASLEFGGEYFPHRGKKED</sequence>
<dbReference type="AlphaFoldDB" id="A0A9P9D169"/>
<dbReference type="Proteomes" id="UP000700596">
    <property type="component" value="Unassembled WGS sequence"/>
</dbReference>
<protein>
    <submittedName>
        <fullName evidence="1">Uncharacterized protein</fullName>
    </submittedName>
</protein>
<dbReference type="PANTHER" id="PTHR35309:SF4">
    <property type="entry name" value="TOCOPHEROL CYCLASE"/>
    <property type="match status" value="1"/>
</dbReference>
<dbReference type="GO" id="GO:0009976">
    <property type="term" value="F:tocopherol cyclase activity"/>
    <property type="evidence" value="ECO:0007669"/>
    <property type="project" value="InterPro"/>
</dbReference>
<name>A0A9P9D169_9PLEO</name>
<proteinExistence type="predicted"/>
<organism evidence="1 2">
    <name type="scientific">Dendryphion nanum</name>
    <dbReference type="NCBI Taxonomy" id="256645"/>
    <lineage>
        <taxon>Eukaryota</taxon>
        <taxon>Fungi</taxon>
        <taxon>Dikarya</taxon>
        <taxon>Ascomycota</taxon>
        <taxon>Pezizomycotina</taxon>
        <taxon>Dothideomycetes</taxon>
        <taxon>Pleosporomycetidae</taxon>
        <taxon>Pleosporales</taxon>
        <taxon>Torulaceae</taxon>
        <taxon>Dendryphion</taxon>
    </lineage>
</organism>
<keyword evidence="2" id="KW-1185">Reference proteome</keyword>
<accession>A0A9P9D169</accession>
<dbReference type="InterPro" id="IPR025893">
    <property type="entry name" value="Tocopherol_cyclase"/>
</dbReference>
<comment type="caution">
    <text evidence="1">The sequence shown here is derived from an EMBL/GenBank/DDBJ whole genome shotgun (WGS) entry which is preliminary data.</text>
</comment>